<dbReference type="Gene3D" id="1.10.10.10">
    <property type="entry name" value="Winged helix-like DNA-binding domain superfamily/Winged helix DNA-binding domain"/>
    <property type="match status" value="1"/>
</dbReference>
<dbReference type="InterPro" id="IPR005158">
    <property type="entry name" value="BTAD"/>
</dbReference>
<dbReference type="SUPFAM" id="SSF48452">
    <property type="entry name" value="TPR-like"/>
    <property type="match status" value="1"/>
</dbReference>
<dbReference type="PANTHER" id="PTHR16305">
    <property type="entry name" value="TESTICULAR SOLUBLE ADENYLYL CYCLASE"/>
    <property type="match status" value="1"/>
</dbReference>
<dbReference type="Proteomes" id="UP001246372">
    <property type="component" value="Unassembled WGS sequence"/>
</dbReference>
<dbReference type="EMBL" id="JAVXZY010000003">
    <property type="protein sequence ID" value="MDT8999390.1"/>
    <property type="molecule type" value="Genomic_DNA"/>
</dbReference>
<name>A0ABU3PAY7_9BURK</name>
<dbReference type="InterPro" id="IPR011990">
    <property type="entry name" value="TPR-like_helical_dom_sf"/>
</dbReference>
<reference evidence="4" key="1">
    <citation type="submission" date="2023-09" db="EMBL/GenBank/DDBJ databases">
        <title>Paucibacter sp. APW11 Genome sequencing and assembly.</title>
        <authorList>
            <person name="Kim I."/>
        </authorList>
    </citation>
    <scope>NUCLEOTIDE SEQUENCE</scope>
    <source>
        <strain evidence="4">APW11</strain>
    </source>
</reference>
<keyword evidence="2" id="KW-0067">ATP-binding</keyword>
<gene>
    <name evidence="4" type="ORF">RQP53_08945</name>
</gene>
<dbReference type="InterPro" id="IPR027417">
    <property type="entry name" value="P-loop_NTPase"/>
</dbReference>
<accession>A0ABU3PAY7</accession>
<evidence type="ECO:0000313" key="5">
    <source>
        <dbReference type="Proteomes" id="UP001246372"/>
    </source>
</evidence>
<dbReference type="PANTHER" id="PTHR16305:SF28">
    <property type="entry name" value="GUANYLATE CYCLASE DOMAIN-CONTAINING PROTEIN"/>
    <property type="match status" value="1"/>
</dbReference>
<dbReference type="Pfam" id="PF13191">
    <property type="entry name" value="AAA_16"/>
    <property type="match status" value="1"/>
</dbReference>
<comment type="caution">
    <text evidence="4">The sequence shown here is derived from an EMBL/GenBank/DDBJ whole genome shotgun (WGS) entry which is preliminary data.</text>
</comment>
<evidence type="ECO:0000313" key="4">
    <source>
        <dbReference type="EMBL" id="MDT8999390.1"/>
    </source>
</evidence>
<dbReference type="RefSeq" id="WP_315649928.1">
    <property type="nucleotide sequence ID" value="NZ_JAVXZY010000003.1"/>
</dbReference>
<feature type="domain" description="Bacterial transcriptional activator" evidence="3">
    <location>
        <begin position="72"/>
        <end position="218"/>
    </location>
</feature>
<dbReference type="SUPFAM" id="SSF52540">
    <property type="entry name" value="P-loop containing nucleoside triphosphate hydrolases"/>
    <property type="match status" value="1"/>
</dbReference>
<dbReference type="SMART" id="SM01043">
    <property type="entry name" value="BTAD"/>
    <property type="match status" value="1"/>
</dbReference>
<keyword evidence="5" id="KW-1185">Reference proteome</keyword>
<organism evidence="4 5">
    <name type="scientific">Roseateles aquae</name>
    <dbReference type="NCBI Taxonomy" id="3077235"/>
    <lineage>
        <taxon>Bacteria</taxon>
        <taxon>Pseudomonadati</taxon>
        <taxon>Pseudomonadota</taxon>
        <taxon>Betaproteobacteria</taxon>
        <taxon>Burkholderiales</taxon>
        <taxon>Sphaerotilaceae</taxon>
        <taxon>Roseateles</taxon>
    </lineage>
</organism>
<dbReference type="InterPro" id="IPR041664">
    <property type="entry name" value="AAA_16"/>
</dbReference>
<evidence type="ECO:0000256" key="1">
    <source>
        <dbReference type="ARBA" id="ARBA00022741"/>
    </source>
</evidence>
<proteinExistence type="predicted"/>
<evidence type="ECO:0000256" key="2">
    <source>
        <dbReference type="ARBA" id="ARBA00022840"/>
    </source>
</evidence>
<keyword evidence="1" id="KW-0547">Nucleotide-binding</keyword>
<evidence type="ECO:0000259" key="3">
    <source>
        <dbReference type="SMART" id="SM01043"/>
    </source>
</evidence>
<dbReference type="Gene3D" id="3.40.50.300">
    <property type="entry name" value="P-loop containing nucleotide triphosphate hydrolases"/>
    <property type="match status" value="1"/>
</dbReference>
<sequence>MLAYLALQRGQWFGRRQLAELLWPQLEAAAALTNLRQVLTVLLRAINTASETELLRVERDRLCLIEGAALQVDAAQLLALLPLDEEPAADQLQLHETLLLGPQADLLDSLQLEGCGAFDDWLQQQRARLLAQRRRLLLALQQAQRSQGRPAAAAQSARLRWQLDPLDEPAAAALIRLLLDCGDRRGAQQVLATLDQALVSALGQRADASLRRLLDDVDEPLPVIAPPPSPAAGERRWLALLQLHAPVIDACADEEEELAEQAMTELLPLLQAVQLEVRRWGGHLQPWAAAGQQISFGLQGSAEQAGLRCLLLAQALQRLPGAATRLAMAATVGMASCSRLDGQPQAFGPLPQQVRQLAQMARPGEVLLAPAVLELLGPRLLLSQRSDAGGQALSALQQVLAAAPPVLAAPVCCPGRELLLQRLKQRWQATLAGQPGWVVLRGEAGLGKTSLAAHFAETLGTQGVTVLRWSCRIEWQHRPLAPLCEALASAEAPLRALLPGEAAANEAPSRSRWFEAVFEWLDQLCTSQPCLLLVDDLQWADASTRELLARYAAIWHQQRLLLLVTSRPEVALECAGAEPELLDLPPLPAPAAAALLQRLDPAGQLDAQARATLIANAAGVPLFIEALARRQLDGAAELPLAELMQAELDRLGAFKPVLQGAAVIGQRFEAPLLQALLPEFDIAGVLQLAESSRLIVALRGADGEVYQFRHALLHEAALAGQLPLARRALHARLAELLLAAAAPAERLAPQWQAAQRWTEALMAWWQAGEAALAREFAAEAQAHLQQAWTLLQARPELIPGLARQRLALSLVRAAQMNEGFGSPLAHRLSAQVLAALDAEPGEPTAEQEALHFSALAGLYMGAGSQGQSLGLVLAERMAQSARRDEDRLMAEFALGNSLFWRGRFAEALTHQQAGLALAAALTPAQRGHQIGDDLAVLLQAFRCWTLWFLGASDSARAAAAAGLEQARAGGQAHALCFMLSFAAAMSWTAGDEASLRRHAGEGLALARRHGFALWQGINGLFMAWAAQRQGEPGAIEAALRAAEQMHEAYQAGRTTARWVLAASLIRLCASAAADELPALLAQSQALLQQALADALVDEDHYCRPALLMLLSECERRRGDWQAAAQLADEACAMARSQGAAGWLRRHAPAAALGLPG</sequence>
<protein>
    <submittedName>
        <fullName evidence="4">AAA family ATPase</fullName>
    </submittedName>
</protein>
<dbReference type="InterPro" id="IPR036388">
    <property type="entry name" value="WH-like_DNA-bd_sf"/>
</dbReference>